<keyword evidence="2" id="KW-0675">Receptor</keyword>
<gene>
    <name evidence="2" type="ORF">LIER_11586</name>
</gene>
<dbReference type="AlphaFoldDB" id="A0AAV3PNL8"/>
<dbReference type="EMBL" id="BAABME010002153">
    <property type="protein sequence ID" value="GAA0153319.1"/>
    <property type="molecule type" value="Genomic_DNA"/>
</dbReference>
<dbReference type="InterPro" id="IPR013103">
    <property type="entry name" value="RVT_2"/>
</dbReference>
<dbReference type="InterPro" id="IPR036397">
    <property type="entry name" value="RNaseH_sf"/>
</dbReference>
<evidence type="ECO:0000313" key="3">
    <source>
        <dbReference type="Proteomes" id="UP001454036"/>
    </source>
</evidence>
<dbReference type="InterPro" id="IPR001584">
    <property type="entry name" value="Integrase_cat-core"/>
</dbReference>
<dbReference type="CDD" id="cd09272">
    <property type="entry name" value="RNase_HI_RT_Ty1"/>
    <property type="match status" value="1"/>
</dbReference>
<keyword evidence="2" id="KW-0472">Membrane</keyword>
<evidence type="ECO:0000259" key="1">
    <source>
        <dbReference type="PROSITE" id="PS50994"/>
    </source>
</evidence>
<protein>
    <submittedName>
        <fullName evidence="2">Transmembrane signal receptor</fullName>
    </submittedName>
</protein>
<dbReference type="InterPro" id="IPR043502">
    <property type="entry name" value="DNA/RNA_pol_sf"/>
</dbReference>
<dbReference type="SUPFAM" id="SSF56672">
    <property type="entry name" value="DNA/RNA polymerases"/>
    <property type="match status" value="1"/>
</dbReference>
<keyword evidence="2" id="KW-0812">Transmembrane</keyword>
<dbReference type="GO" id="GO:0003676">
    <property type="term" value="F:nucleic acid binding"/>
    <property type="evidence" value="ECO:0007669"/>
    <property type="project" value="InterPro"/>
</dbReference>
<feature type="domain" description="Integrase catalytic" evidence="1">
    <location>
        <begin position="1"/>
        <end position="106"/>
    </location>
</feature>
<accession>A0AAV3PNL8</accession>
<dbReference type="InterPro" id="IPR012337">
    <property type="entry name" value="RNaseH-like_sf"/>
</dbReference>
<dbReference type="GO" id="GO:0015074">
    <property type="term" value="P:DNA integration"/>
    <property type="evidence" value="ECO:0007669"/>
    <property type="project" value="InterPro"/>
</dbReference>
<name>A0AAV3PNL8_LITER</name>
<reference evidence="2 3" key="1">
    <citation type="submission" date="2024-01" db="EMBL/GenBank/DDBJ databases">
        <title>The complete chloroplast genome sequence of Lithospermum erythrorhizon: insights into the phylogenetic relationship among Boraginaceae species and the maternal lineages of purple gromwells.</title>
        <authorList>
            <person name="Okada T."/>
            <person name="Watanabe K."/>
        </authorList>
    </citation>
    <scope>NUCLEOTIDE SEQUENCE [LARGE SCALE GENOMIC DNA]</scope>
</reference>
<keyword evidence="3" id="KW-1185">Reference proteome</keyword>
<comment type="caution">
    <text evidence="2">The sequence shown here is derived from an EMBL/GenBank/DDBJ whole genome shotgun (WGS) entry which is preliminary data.</text>
</comment>
<dbReference type="Gene3D" id="3.30.420.10">
    <property type="entry name" value="Ribonuclease H-like superfamily/Ribonuclease H"/>
    <property type="match status" value="1"/>
</dbReference>
<dbReference type="PANTHER" id="PTHR11439">
    <property type="entry name" value="GAG-POL-RELATED RETROTRANSPOSON"/>
    <property type="match status" value="1"/>
</dbReference>
<dbReference type="Pfam" id="PF25597">
    <property type="entry name" value="SH3_retrovirus"/>
    <property type="match status" value="1"/>
</dbReference>
<dbReference type="PROSITE" id="PS50994">
    <property type="entry name" value="INTEGRASE"/>
    <property type="match status" value="1"/>
</dbReference>
<organism evidence="2 3">
    <name type="scientific">Lithospermum erythrorhizon</name>
    <name type="common">Purple gromwell</name>
    <name type="synonym">Lithospermum officinale var. erythrorhizon</name>
    <dbReference type="NCBI Taxonomy" id="34254"/>
    <lineage>
        <taxon>Eukaryota</taxon>
        <taxon>Viridiplantae</taxon>
        <taxon>Streptophyta</taxon>
        <taxon>Embryophyta</taxon>
        <taxon>Tracheophyta</taxon>
        <taxon>Spermatophyta</taxon>
        <taxon>Magnoliopsida</taxon>
        <taxon>eudicotyledons</taxon>
        <taxon>Gunneridae</taxon>
        <taxon>Pentapetalae</taxon>
        <taxon>asterids</taxon>
        <taxon>lamiids</taxon>
        <taxon>Boraginales</taxon>
        <taxon>Boraginaceae</taxon>
        <taxon>Boraginoideae</taxon>
        <taxon>Lithospermeae</taxon>
        <taxon>Lithospermum</taxon>
    </lineage>
</organism>
<dbReference type="Pfam" id="PF07727">
    <property type="entry name" value="RVT_2"/>
    <property type="match status" value="2"/>
</dbReference>
<sequence>MVKTQFHRCVKILRSDNGQEFLCLKNFYDETGLLHQTSCVGTAQQNGRVERKHRHVLNVARALRFQSNLPKTFWGECVLTAVHLINRTPTPILQGKSPYEILYGQPPSMLALRIFGCLCYAANRPRIKDKFGPRSRKCVFVGYPFGQKGWRLFDLDTHEYFVSRDVVFFEDKFPFSASSITATMSSSSPPSVWYDDEADLVTITTAGRGSSSTIVPAVTVPSEVLQNGCSQHVTIGTLPCEVSPSASPVPDRGSSHITPTENIELLGKGHRIRQPSTRLQGYVTNTVITSTIDPKASTACPPQSRPSGTPIPIAYYVNCDKFSAPHKSFLAAISVDKEPMSYKEAVQDPKWRHAMQEEIDALERNGTWTLEPLPLGKKAIGCRWVYKIKHKSDGSIERFKGRLVVFGNHQVEGIDYNETFAPVAKMGTVRVFLSVAVACNWELHQMDVHNAFLHGELAEEVYMKLPPRYSSSLPGRSYADYSLFSYIRGDISLHVLVYVDDLIIAGSSHLTIQQLKNYLHKCFHMKDLGCLKYFLGIEVARGNDGLYISQRKYVLDVLTEAGMLGCKPIDTPMEQHHQLVQASGPSLTNPEAYRRLVGRLVYLTITRLELSYAVHTLAQFLSTPKQDHWDAAVRVLRYLKGFPGRGILLPKHNEFQLNAFCDSDWAAFPMTRRSLTGYFVLLGSSPISWKTKKQHTVSRSSTEAEYRAMAAIHIATNPVFHDRTKHIEVDCHFIRDELKAGHITTTYVPTGHQLADILTKALGKQQFSFLLHKLDIFYLHAPT</sequence>
<dbReference type="PANTHER" id="PTHR11439:SF470">
    <property type="entry name" value="CYSTEINE-RICH RLK (RECEPTOR-LIKE PROTEIN KINASE) 8"/>
    <property type="match status" value="1"/>
</dbReference>
<proteinExistence type="predicted"/>
<evidence type="ECO:0000313" key="2">
    <source>
        <dbReference type="EMBL" id="GAA0153319.1"/>
    </source>
</evidence>
<dbReference type="Proteomes" id="UP001454036">
    <property type="component" value="Unassembled WGS sequence"/>
</dbReference>
<dbReference type="InterPro" id="IPR057670">
    <property type="entry name" value="SH3_retrovirus"/>
</dbReference>
<dbReference type="SUPFAM" id="SSF53098">
    <property type="entry name" value="Ribonuclease H-like"/>
    <property type="match status" value="1"/>
</dbReference>